<dbReference type="EMBL" id="BAAAGE010000006">
    <property type="protein sequence ID" value="GAA0732057.1"/>
    <property type="molecule type" value="Genomic_DNA"/>
</dbReference>
<evidence type="ECO:0000259" key="3">
    <source>
        <dbReference type="PROSITE" id="PS50822"/>
    </source>
</evidence>
<sequence length="681" mass="78250">MKNDFIKSNWHEIELSKSNVSIQSIEFRNSDNLKSFREKYNNSTFVRYKDKVYIWDDIDFHAASKEYVDKGQHDYLLIKLISEALLSQFYHEAKLFIVRSYGIIRITDYRLDISNNDFPYLNTYRHYNLTFSPINVDGITSLGFNITCGISHQLTWGIEDFETNDLSTSGLTILENGKVRADTVSIYKISNLFGDSSKLKQSIDKLTEESINISCCNSFVNEFFVNGKNYKLPDNLEILNIRKINFSEIQDTKGYGFELLPNPKFYFYGNSTPPESADKFPMRSKIKYNKPTSYDSFENRTITIGVVFPKPNHLKISRFMKAVQEELCEIYRIQKSNFEYITFPIEDSQLSSYQSVFQETTGIDLAIVVVDEIHELLPIKDSPYYFCKAEFIKRGINSQEVQIQQINKFISDQESGYSNYADHNISLNIYAKLGGTAWTVKSNPKNRNELVIGVGATTDSEGTPQIGMTSIFQGDGKYLVGNVAAVTSIVDYNKHLNEVLSRNIQDCLDSKILDSAKPIYLVFHLFKKPGYHNEIDALSKMISEFSGLNFKYSFVYVGDGHNFRFNKYQLQEHEAMPLLKDLPRGTFIKVNDSLGFLSLRKNSSTCCKIEIDDRSNLIDIEYLSKQVYDFSNLSHSSFNKQASPASIKYSKLMAQMSTKLKTIEGFYMSHISMPDNSPWFL</sequence>
<comment type="similarity">
    <text evidence="1">Belongs to the argonaute family. Long pAgo subfamily.</text>
</comment>
<keyword evidence="5" id="KW-1185">Reference proteome</keyword>
<dbReference type="Pfam" id="PF02171">
    <property type="entry name" value="Piwi"/>
    <property type="match status" value="1"/>
</dbReference>
<dbReference type="InterPro" id="IPR012337">
    <property type="entry name" value="RNaseH-like_sf"/>
</dbReference>
<reference evidence="4 5" key="1">
    <citation type="journal article" date="2019" name="Int. J. Syst. Evol. Microbiol.">
        <title>The Global Catalogue of Microorganisms (GCM) 10K type strain sequencing project: providing services to taxonomists for standard genome sequencing and annotation.</title>
        <authorList>
            <consortium name="The Broad Institute Genomics Platform"/>
            <consortium name="The Broad Institute Genome Sequencing Center for Infectious Disease"/>
            <person name="Wu L."/>
            <person name="Ma J."/>
        </authorList>
    </citation>
    <scope>NUCLEOTIDE SEQUENCE [LARGE SCALE GENOMIC DNA]</scope>
    <source>
        <strain evidence="4 5">JCM 15974</strain>
    </source>
</reference>
<evidence type="ECO:0000256" key="1">
    <source>
        <dbReference type="ARBA" id="ARBA00035012"/>
    </source>
</evidence>
<organism evidence="4 5">
    <name type="scientific">Aquimarina litoralis</name>
    <dbReference type="NCBI Taxonomy" id="584605"/>
    <lineage>
        <taxon>Bacteria</taxon>
        <taxon>Pseudomonadati</taxon>
        <taxon>Bacteroidota</taxon>
        <taxon>Flavobacteriia</taxon>
        <taxon>Flavobacteriales</taxon>
        <taxon>Flavobacteriaceae</taxon>
        <taxon>Aquimarina</taxon>
    </lineage>
</organism>
<protein>
    <recommendedName>
        <fullName evidence="2">Protein argonaute</fullName>
    </recommendedName>
</protein>
<dbReference type="Gene3D" id="3.30.420.10">
    <property type="entry name" value="Ribonuclease H-like superfamily/Ribonuclease H"/>
    <property type="match status" value="1"/>
</dbReference>
<dbReference type="SUPFAM" id="SSF53098">
    <property type="entry name" value="Ribonuclease H-like"/>
    <property type="match status" value="1"/>
</dbReference>
<evidence type="ECO:0000256" key="2">
    <source>
        <dbReference type="ARBA" id="ARBA00035032"/>
    </source>
</evidence>
<feature type="domain" description="Piwi" evidence="3">
    <location>
        <begin position="365"/>
        <end position="491"/>
    </location>
</feature>
<dbReference type="SMART" id="SM00950">
    <property type="entry name" value="Piwi"/>
    <property type="match status" value="1"/>
</dbReference>
<accession>A0ABN1J8S3</accession>
<dbReference type="Proteomes" id="UP001501758">
    <property type="component" value="Unassembled WGS sequence"/>
</dbReference>
<dbReference type="PROSITE" id="PS50822">
    <property type="entry name" value="PIWI"/>
    <property type="match status" value="1"/>
</dbReference>
<evidence type="ECO:0000313" key="4">
    <source>
        <dbReference type="EMBL" id="GAA0732057.1"/>
    </source>
</evidence>
<dbReference type="InterPro" id="IPR003165">
    <property type="entry name" value="Piwi"/>
</dbReference>
<name>A0ABN1J8S3_9FLAO</name>
<evidence type="ECO:0000313" key="5">
    <source>
        <dbReference type="Proteomes" id="UP001501758"/>
    </source>
</evidence>
<dbReference type="RefSeq" id="WP_343914488.1">
    <property type="nucleotide sequence ID" value="NZ_BAAAGE010000006.1"/>
</dbReference>
<gene>
    <name evidence="4" type="ORF">GCM10009430_44880</name>
</gene>
<dbReference type="InterPro" id="IPR036397">
    <property type="entry name" value="RNaseH_sf"/>
</dbReference>
<proteinExistence type="inferred from homology"/>
<dbReference type="Gene3D" id="3.40.50.2300">
    <property type="match status" value="1"/>
</dbReference>
<comment type="caution">
    <text evidence="4">The sequence shown here is derived from an EMBL/GenBank/DDBJ whole genome shotgun (WGS) entry which is preliminary data.</text>
</comment>